<dbReference type="EMBL" id="CP014327">
    <property type="protein sequence ID" value="AML52955.1"/>
    <property type="molecule type" value="Genomic_DNA"/>
</dbReference>
<dbReference type="OrthoDB" id="7773807at2"/>
<dbReference type="STRING" id="1579316.RC74_18325"/>
<dbReference type="KEGG" id="hat:RC74_18325"/>
<proteinExistence type="predicted"/>
<name>A0A126V4Q7_9RHOB</name>
<accession>A0A126V4Q7</accession>
<reference evidence="1 2" key="1">
    <citation type="submission" date="2016-02" db="EMBL/GenBank/DDBJ databases">
        <title>Complete genome sequence of Halocynthiibacter arcticus PAMC 20958t from arctic marine sediment.</title>
        <authorList>
            <person name="Lee Y.M."/>
            <person name="Baek K."/>
            <person name="Lee H.K."/>
            <person name="Shin S.C."/>
        </authorList>
    </citation>
    <scope>NUCLEOTIDE SEQUENCE [LARGE SCALE GENOMIC DNA]</scope>
    <source>
        <strain evidence="1">PAMC 20958</strain>
    </source>
</reference>
<evidence type="ECO:0008006" key="3">
    <source>
        <dbReference type="Google" id="ProtNLM"/>
    </source>
</evidence>
<keyword evidence="2" id="KW-1185">Reference proteome</keyword>
<dbReference type="AlphaFoldDB" id="A0A126V4Q7"/>
<dbReference type="RefSeq" id="WP_039003183.1">
    <property type="nucleotide sequence ID" value="NZ_CP014327.1"/>
</dbReference>
<evidence type="ECO:0000313" key="2">
    <source>
        <dbReference type="Proteomes" id="UP000070371"/>
    </source>
</evidence>
<gene>
    <name evidence="1" type="ORF">RC74_18325</name>
</gene>
<protein>
    <recommendedName>
        <fullName evidence="3">Lipoprotein</fullName>
    </recommendedName>
</protein>
<organism evidence="1 2">
    <name type="scientific">Falsihalocynthiibacter arcticus</name>
    <dbReference type="NCBI Taxonomy" id="1579316"/>
    <lineage>
        <taxon>Bacteria</taxon>
        <taxon>Pseudomonadati</taxon>
        <taxon>Pseudomonadota</taxon>
        <taxon>Alphaproteobacteria</taxon>
        <taxon>Rhodobacterales</taxon>
        <taxon>Roseobacteraceae</taxon>
        <taxon>Falsihalocynthiibacter</taxon>
    </lineage>
</organism>
<dbReference type="Proteomes" id="UP000070371">
    <property type="component" value="Chromosome"/>
</dbReference>
<evidence type="ECO:0000313" key="1">
    <source>
        <dbReference type="EMBL" id="AML52955.1"/>
    </source>
</evidence>
<dbReference type="PROSITE" id="PS51257">
    <property type="entry name" value="PROKAR_LIPOPROTEIN"/>
    <property type="match status" value="1"/>
</dbReference>
<sequence length="157" mass="17220">MRFPTYLIVSLGLATGACSSISDSRYNPMNWGQSEDIAATLAPEDGYLVLQDNRNLIAQVTNLTVVNAQGGVIVHATGLPPTQGYFDAELFPRNEEKPEGATLVYEFRVLEPNRQQRVSSEVSREVIVAHFISTAKLRGVNEIKIVAAQNSRSSRAQ</sequence>